<dbReference type="EMBL" id="KZ613484">
    <property type="protein sequence ID" value="PMD20499.1"/>
    <property type="molecule type" value="Genomic_DNA"/>
</dbReference>
<reference evidence="7 8" key="1">
    <citation type="submission" date="2016-05" db="EMBL/GenBank/DDBJ databases">
        <title>A degradative enzymes factory behind the ericoid mycorrhizal symbiosis.</title>
        <authorList>
            <consortium name="DOE Joint Genome Institute"/>
            <person name="Martino E."/>
            <person name="Morin E."/>
            <person name="Grelet G."/>
            <person name="Kuo A."/>
            <person name="Kohler A."/>
            <person name="Daghino S."/>
            <person name="Barry K."/>
            <person name="Choi C."/>
            <person name="Cichocki N."/>
            <person name="Clum A."/>
            <person name="Copeland A."/>
            <person name="Hainaut M."/>
            <person name="Haridas S."/>
            <person name="Labutti K."/>
            <person name="Lindquist E."/>
            <person name="Lipzen A."/>
            <person name="Khouja H.-R."/>
            <person name="Murat C."/>
            <person name="Ohm R."/>
            <person name="Olson A."/>
            <person name="Spatafora J."/>
            <person name="Veneault-Fourrey C."/>
            <person name="Henrissat B."/>
            <person name="Grigoriev I."/>
            <person name="Martin F."/>
            <person name="Perotto S."/>
        </authorList>
    </citation>
    <scope>NUCLEOTIDE SEQUENCE [LARGE SCALE GENOMIC DNA]</scope>
    <source>
        <strain evidence="7 8">UAMH 7357</strain>
    </source>
</reference>
<dbReference type="STRING" id="1745343.A0A2J6Q2J3"/>
<keyword evidence="5 6" id="KW-0472">Membrane</keyword>
<keyword evidence="8" id="KW-1185">Reference proteome</keyword>
<evidence type="ECO:0000256" key="5">
    <source>
        <dbReference type="ARBA" id="ARBA00023136"/>
    </source>
</evidence>
<accession>A0A2J6Q2J3</accession>
<dbReference type="PANTHER" id="PTHR45649:SF8">
    <property type="entry name" value="PERMEASE, PUTATIVE-RELATED"/>
    <property type="match status" value="1"/>
</dbReference>
<keyword evidence="2" id="KW-0813">Transport</keyword>
<organism evidence="7 8">
    <name type="scientific">Hyaloscypha hepaticicola</name>
    <dbReference type="NCBI Taxonomy" id="2082293"/>
    <lineage>
        <taxon>Eukaryota</taxon>
        <taxon>Fungi</taxon>
        <taxon>Dikarya</taxon>
        <taxon>Ascomycota</taxon>
        <taxon>Pezizomycotina</taxon>
        <taxon>Leotiomycetes</taxon>
        <taxon>Helotiales</taxon>
        <taxon>Hyaloscyphaceae</taxon>
        <taxon>Hyaloscypha</taxon>
    </lineage>
</organism>
<evidence type="ECO:0000256" key="3">
    <source>
        <dbReference type="ARBA" id="ARBA00022692"/>
    </source>
</evidence>
<dbReference type="Proteomes" id="UP000235672">
    <property type="component" value="Unassembled WGS sequence"/>
</dbReference>
<keyword evidence="3 6" id="KW-0812">Transmembrane</keyword>
<evidence type="ECO:0000256" key="1">
    <source>
        <dbReference type="ARBA" id="ARBA00004141"/>
    </source>
</evidence>
<keyword evidence="4 6" id="KW-1133">Transmembrane helix</keyword>
<evidence type="ECO:0000313" key="8">
    <source>
        <dbReference type="Proteomes" id="UP000235672"/>
    </source>
</evidence>
<dbReference type="AlphaFoldDB" id="A0A2J6Q2J3"/>
<name>A0A2J6Q2J3_9HELO</name>
<gene>
    <name evidence="7" type="ORF">NA56DRAFT_704303</name>
</gene>
<dbReference type="GO" id="GO:0016020">
    <property type="term" value="C:membrane"/>
    <property type="evidence" value="ECO:0007669"/>
    <property type="project" value="UniProtKB-SubCell"/>
</dbReference>
<sequence length="98" mass="10673">MHFHTLEETTAISDDLVLEGLGYKLVKLKRSFGLFGMIEFIFSVLTYWTALCGSLVNGINPGGRPVIIWSRAGVSVYKVAVAYSFTEICSAFHVAGGP</sequence>
<dbReference type="PANTHER" id="PTHR45649">
    <property type="entry name" value="AMINO-ACID PERMEASE BAT1"/>
    <property type="match status" value="1"/>
</dbReference>
<evidence type="ECO:0000256" key="4">
    <source>
        <dbReference type="ARBA" id="ARBA00022989"/>
    </source>
</evidence>
<dbReference type="GO" id="GO:0022857">
    <property type="term" value="F:transmembrane transporter activity"/>
    <property type="evidence" value="ECO:0007669"/>
    <property type="project" value="UniProtKB-ARBA"/>
</dbReference>
<dbReference type="OrthoDB" id="3257095at2759"/>
<evidence type="ECO:0000313" key="7">
    <source>
        <dbReference type="EMBL" id="PMD20499.1"/>
    </source>
</evidence>
<comment type="subcellular location">
    <subcellularLocation>
        <location evidence="1">Membrane</location>
        <topology evidence="1">Multi-pass membrane protein</topology>
    </subcellularLocation>
</comment>
<evidence type="ECO:0000256" key="6">
    <source>
        <dbReference type="SAM" id="Phobius"/>
    </source>
</evidence>
<proteinExistence type="predicted"/>
<evidence type="ECO:0000256" key="2">
    <source>
        <dbReference type="ARBA" id="ARBA00022448"/>
    </source>
</evidence>
<feature type="transmembrane region" description="Helical" evidence="6">
    <location>
        <begin position="32"/>
        <end position="51"/>
    </location>
</feature>
<protein>
    <submittedName>
        <fullName evidence="7">Uncharacterized protein</fullName>
    </submittedName>
</protein>